<dbReference type="PROSITE" id="PS00211">
    <property type="entry name" value="ABC_TRANSPORTER_1"/>
    <property type="match status" value="1"/>
</dbReference>
<dbReference type="InterPro" id="IPR032781">
    <property type="entry name" value="ABC_tran_Xtn"/>
</dbReference>
<protein>
    <submittedName>
        <fullName evidence="5">Pleuromutilin/lincosamide/streptogramin A transport system ATP-binding/permease protein</fullName>
    </submittedName>
</protein>
<dbReference type="GO" id="GO:0005524">
    <property type="term" value="F:ATP binding"/>
    <property type="evidence" value="ECO:0007669"/>
    <property type="project" value="UniProtKB-KW"/>
</dbReference>
<dbReference type="PANTHER" id="PTHR42855:SF2">
    <property type="entry name" value="DRUG RESISTANCE ABC TRANSPORTER,ATP-BINDING PROTEIN"/>
    <property type="match status" value="1"/>
</dbReference>
<comment type="caution">
    <text evidence="5">The sequence shown here is derived from an EMBL/GenBank/DDBJ whole genome shotgun (WGS) entry which is preliminary data.</text>
</comment>
<sequence length="534" mass="60521">MSPAHDRNGDDCMMLLEANNIKLYIKDRLLLDMEKLQIQKNDRIGLVGRNGCGKTTLLEVLSGKTAPDSGTIATNGLCELLPQLKRTNTTKSGGEVTQEYINAALAKNPEILLADEPTTNLDTSHIEWLEKKFKKSLSALVIVSHDRTFLDAICTTIWELDEGKVNVYKGNYSDYTEQKELERTQQKQAYETYERKKKQLEEALILKEKKAERATKTPKNVSASEASITGAKPYFAKKQKKLQKTAKAIETRLEKLDKVDKVKDAPVIKMNLPNEETFKGRIVLRAEDLQCSIGKKLLWKSASFHVRGGEKLAIIGPNGCGKTTLVKKIMNQDKGISISPSMKIGYFSQNIDILNTEKSILENVSTTSIQNETFIRTILARLHFFRDDVYKPVSVLSGGERVKVAFAKLFVSEINTIILDEPTNFLDISSVEALESLLQEYEGTVIFVSHDRQFIESIATRILAINKQEIQLFDGTYEEYKNYTPKKARDMKEEQRLLLETRITEVLSRLSIEPSDELEIEFQKLLAEKRKLTN</sequence>
<dbReference type="EMBL" id="JAGIKZ010000026">
    <property type="protein sequence ID" value="MBP2242742.1"/>
    <property type="molecule type" value="Genomic_DNA"/>
</dbReference>
<keyword evidence="1" id="KW-0547">Nucleotide-binding</keyword>
<gene>
    <name evidence="5" type="ORF">J2Z40_003322</name>
</gene>
<organism evidence="5 6">
    <name type="scientific">Cytobacillus eiseniae</name>
    <dbReference type="NCBI Taxonomy" id="762947"/>
    <lineage>
        <taxon>Bacteria</taxon>
        <taxon>Bacillati</taxon>
        <taxon>Bacillota</taxon>
        <taxon>Bacilli</taxon>
        <taxon>Bacillales</taxon>
        <taxon>Bacillaceae</taxon>
        <taxon>Cytobacillus</taxon>
    </lineage>
</organism>
<evidence type="ECO:0000313" key="6">
    <source>
        <dbReference type="Proteomes" id="UP001519293"/>
    </source>
</evidence>
<dbReference type="NCBIfam" id="NF000355">
    <property type="entry name" value="ribo_prot_ABC_F"/>
    <property type="match status" value="1"/>
</dbReference>
<dbReference type="InterPro" id="IPR027417">
    <property type="entry name" value="P-loop_NTPase"/>
</dbReference>
<evidence type="ECO:0000256" key="1">
    <source>
        <dbReference type="ARBA" id="ARBA00022741"/>
    </source>
</evidence>
<name>A0ABS4RIK1_9BACI</name>
<dbReference type="InterPro" id="IPR017871">
    <property type="entry name" value="ABC_transporter-like_CS"/>
</dbReference>
<dbReference type="CDD" id="cd03221">
    <property type="entry name" value="ABCF_EF-3"/>
    <property type="match status" value="2"/>
</dbReference>
<evidence type="ECO:0000256" key="3">
    <source>
        <dbReference type="SAM" id="Coils"/>
    </source>
</evidence>
<feature type="domain" description="ABC transporter" evidence="4">
    <location>
        <begin position="16"/>
        <end position="187"/>
    </location>
</feature>
<dbReference type="Pfam" id="PF00005">
    <property type="entry name" value="ABC_tran"/>
    <property type="match status" value="2"/>
</dbReference>
<keyword evidence="3" id="KW-0175">Coiled coil</keyword>
<evidence type="ECO:0000259" key="4">
    <source>
        <dbReference type="PROSITE" id="PS50893"/>
    </source>
</evidence>
<keyword evidence="6" id="KW-1185">Reference proteome</keyword>
<dbReference type="PANTHER" id="PTHR42855">
    <property type="entry name" value="ABC TRANSPORTER ATP-BINDING SUBUNIT"/>
    <property type="match status" value="1"/>
</dbReference>
<accession>A0ABS4RIK1</accession>
<reference evidence="5 6" key="1">
    <citation type="submission" date="2021-03" db="EMBL/GenBank/DDBJ databases">
        <title>Genomic Encyclopedia of Type Strains, Phase IV (KMG-IV): sequencing the most valuable type-strain genomes for metagenomic binning, comparative biology and taxonomic classification.</title>
        <authorList>
            <person name="Goeker M."/>
        </authorList>
    </citation>
    <scope>NUCLEOTIDE SEQUENCE [LARGE SCALE GENOMIC DNA]</scope>
    <source>
        <strain evidence="5 6">DSM 26675</strain>
    </source>
</reference>
<proteinExistence type="predicted"/>
<dbReference type="Gene3D" id="3.40.50.300">
    <property type="entry name" value="P-loop containing nucleotide triphosphate hydrolases"/>
    <property type="match status" value="3"/>
</dbReference>
<dbReference type="InterPro" id="IPR003593">
    <property type="entry name" value="AAA+_ATPase"/>
</dbReference>
<dbReference type="Pfam" id="PF12848">
    <property type="entry name" value="ABC_tran_Xtn"/>
    <property type="match status" value="1"/>
</dbReference>
<dbReference type="InterPro" id="IPR003439">
    <property type="entry name" value="ABC_transporter-like_ATP-bd"/>
</dbReference>
<evidence type="ECO:0000313" key="5">
    <source>
        <dbReference type="EMBL" id="MBP2242742.1"/>
    </source>
</evidence>
<dbReference type="SMART" id="SM00382">
    <property type="entry name" value="AAA"/>
    <property type="match status" value="2"/>
</dbReference>
<dbReference type="PROSITE" id="PS50893">
    <property type="entry name" value="ABC_TRANSPORTER_2"/>
    <property type="match status" value="2"/>
</dbReference>
<feature type="coiled-coil region" evidence="3">
    <location>
        <begin position="176"/>
        <end position="259"/>
    </location>
</feature>
<dbReference type="NCBIfam" id="NF000170">
    <property type="entry name" value="ABCF_Vga_all"/>
    <property type="match status" value="1"/>
</dbReference>
<feature type="domain" description="ABC transporter" evidence="4">
    <location>
        <begin position="284"/>
        <end position="492"/>
    </location>
</feature>
<dbReference type="Proteomes" id="UP001519293">
    <property type="component" value="Unassembled WGS sequence"/>
</dbReference>
<evidence type="ECO:0000256" key="2">
    <source>
        <dbReference type="ARBA" id="ARBA00022840"/>
    </source>
</evidence>
<dbReference type="SUPFAM" id="SSF52540">
    <property type="entry name" value="P-loop containing nucleoside triphosphate hydrolases"/>
    <property type="match status" value="2"/>
</dbReference>
<dbReference type="InterPro" id="IPR051309">
    <property type="entry name" value="ABCF_ATPase"/>
</dbReference>
<keyword evidence="2 5" id="KW-0067">ATP-binding</keyword>